<name>A0A6C0CN84_9ZZZZ</name>
<keyword evidence="1" id="KW-1133">Transmembrane helix</keyword>
<keyword evidence="1" id="KW-0472">Membrane</keyword>
<accession>A0A6C0CN84</accession>
<sequence length="409" mass="46301">MSTLSWVIWCVVGIMVLAVIFIILWQIGVFNKQHSPPSEIQEIRAEIDQKPQINNTTATKDIEVSSDFDVDNAIKQWLKPPKFQMPVTYEPVVETRIFFDEWKVQENCLKPSGIPSDAQFGYSLDTHNSIVAVGAPGIRTVYVYHDINQPPQELESKEEDFGCNVVLSDHYLFIQSKVNISIFTYAVNTYVFSVNLILPSSFYILDTLHDTLFITDQSECQTLIYELVDMRWTEVLVLPKMLMSVAFDEHVWAVSAEGLSHWSKNLQGEWTEDAVWLMNTPLTTVTIIDENRLALGEAHNDQIRIVDKTNPEVLIEMFQIPGGTADPKFPSLFGDRMAYWQNMLFVSQPLDMNGRGGFVVYDFANGMKPMGMQIGESCTAQHASQIKQVSSRTLLVTTLNSVSVLSILI</sequence>
<organism evidence="2">
    <name type="scientific">viral metagenome</name>
    <dbReference type="NCBI Taxonomy" id="1070528"/>
    <lineage>
        <taxon>unclassified sequences</taxon>
        <taxon>metagenomes</taxon>
        <taxon>organismal metagenomes</taxon>
    </lineage>
</organism>
<protein>
    <submittedName>
        <fullName evidence="2">Uncharacterized protein</fullName>
    </submittedName>
</protein>
<evidence type="ECO:0000313" key="2">
    <source>
        <dbReference type="EMBL" id="QHT05159.1"/>
    </source>
</evidence>
<proteinExistence type="predicted"/>
<dbReference type="EMBL" id="MN739450">
    <property type="protein sequence ID" value="QHT05159.1"/>
    <property type="molecule type" value="Genomic_DNA"/>
</dbReference>
<feature type="transmembrane region" description="Helical" evidence="1">
    <location>
        <begin position="6"/>
        <end position="25"/>
    </location>
</feature>
<reference evidence="2" key="1">
    <citation type="journal article" date="2020" name="Nature">
        <title>Giant virus diversity and host interactions through global metagenomics.</title>
        <authorList>
            <person name="Schulz F."/>
            <person name="Roux S."/>
            <person name="Paez-Espino D."/>
            <person name="Jungbluth S."/>
            <person name="Walsh D.A."/>
            <person name="Denef V.J."/>
            <person name="McMahon K.D."/>
            <person name="Konstantinidis K.T."/>
            <person name="Eloe-Fadrosh E.A."/>
            <person name="Kyrpides N.C."/>
            <person name="Woyke T."/>
        </authorList>
    </citation>
    <scope>NUCLEOTIDE SEQUENCE</scope>
    <source>
        <strain evidence="2">GVMAG-M-3300021354-14</strain>
    </source>
</reference>
<evidence type="ECO:0000256" key="1">
    <source>
        <dbReference type="SAM" id="Phobius"/>
    </source>
</evidence>
<dbReference type="AlphaFoldDB" id="A0A6C0CN84"/>
<keyword evidence="1" id="KW-0812">Transmembrane</keyword>